<comment type="caution">
    <text evidence="4">The sequence shown here is derived from an EMBL/GenBank/DDBJ whole genome shotgun (WGS) entry which is preliminary data.</text>
</comment>
<dbReference type="PRINTS" id="PR00081">
    <property type="entry name" value="GDHRDH"/>
</dbReference>
<dbReference type="AlphaFoldDB" id="A0AAU9UWK1"/>
<evidence type="ECO:0000256" key="2">
    <source>
        <dbReference type="ARBA" id="ARBA00023002"/>
    </source>
</evidence>
<dbReference type="Gene3D" id="3.40.50.720">
    <property type="entry name" value="NAD(P)-binding Rossmann-like Domain"/>
    <property type="match status" value="1"/>
</dbReference>
<evidence type="ECO:0000313" key="4">
    <source>
        <dbReference type="EMBL" id="CAH2102944.1"/>
    </source>
</evidence>
<keyword evidence="3" id="KW-0812">Transmembrane</keyword>
<dbReference type="PANTHER" id="PTHR24322">
    <property type="entry name" value="PKSB"/>
    <property type="match status" value="1"/>
</dbReference>
<dbReference type="SUPFAM" id="SSF51735">
    <property type="entry name" value="NAD(P)-binding Rossmann-fold domains"/>
    <property type="match status" value="1"/>
</dbReference>
<dbReference type="GO" id="GO:0016616">
    <property type="term" value="F:oxidoreductase activity, acting on the CH-OH group of donors, NAD or NADP as acceptor"/>
    <property type="evidence" value="ECO:0007669"/>
    <property type="project" value="TreeGrafter"/>
</dbReference>
<evidence type="ECO:0000313" key="5">
    <source>
        <dbReference type="Proteomes" id="UP001153954"/>
    </source>
</evidence>
<dbReference type="Pfam" id="PF00106">
    <property type="entry name" value="adh_short"/>
    <property type="match status" value="1"/>
</dbReference>
<keyword evidence="3" id="KW-1133">Transmembrane helix</keyword>
<dbReference type="InterPro" id="IPR036291">
    <property type="entry name" value="NAD(P)-bd_dom_sf"/>
</dbReference>
<dbReference type="GO" id="GO:0005811">
    <property type="term" value="C:lipid droplet"/>
    <property type="evidence" value="ECO:0007669"/>
    <property type="project" value="TreeGrafter"/>
</dbReference>
<organism evidence="4 5">
    <name type="scientific">Euphydryas editha</name>
    <name type="common">Edith's checkerspot</name>
    <dbReference type="NCBI Taxonomy" id="104508"/>
    <lineage>
        <taxon>Eukaryota</taxon>
        <taxon>Metazoa</taxon>
        <taxon>Ecdysozoa</taxon>
        <taxon>Arthropoda</taxon>
        <taxon>Hexapoda</taxon>
        <taxon>Insecta</taxon>
        <taxon>Pterygota</taxon>
        <taxon>Neoptera</taxon>
        <taxon>Endopterygota</taxon>
        <taxon>Lepidoptera</taxon>
        <taxon>Glossata</taxon>
        <taxon>Ditrysia</taxon>
        <taxon>Papilionoidea</taxon>
        <taxon>Nymphalidae</taxon>
        <taxon>Nymphalinae</taxon>
        <taxon>Euphydryas</taxon>
    </lineage>
</organism>
<name>A0AAU9UWK1_EUPED</name>
<dbReference type="EMBL" id="CAKOGL010000025">
    <property type="protein sequence ID" value="CAH2102944.1"/>
    <property type="molecule type" value="Genomic_DNA"/>
</dbReference>
<proteinExistence type="inferred from homology"/>
<keyword evidence="2" id="KW-0560">Oxidoreductase</keyword>
<dbReference type="PANTHER" id="PTHR24322:SF736">
    <property type="entry name" value="RETINOL DEHYDROGENASE 10"/>
    <property type="match status" value="1"/>
</dbReference>
<dbReference type="Proteomes" id="UP001153954">
    <property type="component" value="Unassembled WGS sequence"/>
</dbReference>
<gene>
    <name evidence="4" type="ORF">EEDITHA_LOCUS17511</name>
</gene>
<sequence>MASNTSVLRKILNPLLPMNWLLRVYSLCVLIVDVVWVFLNAIYAILRASYEIFKPPPFKSVEGETVMIIGSGRGVGRELSIQLALLGAKVICVDKNEPNNNKTAAYINRRGGIALAFNKDISKKDNVDNLAEEVKREVGFVSMMFYCCGIPSPRTLMTQPPQDIHDTLDLTLTSYFWLIENFLPEMKAKNHGHIVALTSVAGLSHIKDQMPLSVAQFAVQGLAESLMEDVRINKTDEVYVTLIHIYPFIVEDSSDLRLKIPSYFGTITPIKAAESILESVLRNYPEASVPKRLLFLGKILRILPRRATMPIRDLLDTGVDFA</sequence>
<accession>A0AAU9UWK1</accession>
<reference evidence="4" key="1">
    <citation type="submission" date="2022-03" db="EMBL/GenBank/DDBJ databases">
        <authorList>
            <person name="Tunstrom K."/>
        </authorList>
    </citation>
    <scope>NUCLEOTIDE SEQUENCE</scope>
</reference>
<keyword evidence="3" id="KW-0472">Membrane</keyword>
<evidence type="ECO:0000256" key="1">
    <source>
        <dbReference type="ARBA" id="ARBA00006484"/>
    </source>
</evidence>
<comment type="similarity">
    <text evidence="1">Belongs to the short-chain dehydrogenases/reductases (SDR) family.</text>
</comment>
<keyword evidence="5" id="KW-1185">Reference proteome</keyword>
<protein>
    <submittedName>
        <fullName evidence="4">Uncharacterized protein</fullName>
    </submittedName>
</protein>
<feature type="transmembrane region" description="Helical" evidence="3">
    <location>
        <begin position="20"/>
        <end position="46"/>
    </location>
</feature>
<evidence type="ECO:0000256" key="3">
    <source>
        <dbReference type="SAM" id="Phobius"/>
    </source>
</evidence>
<dbReference type="InterPro" id="IPR002347">
    <property type="entry name" value="SDR_fam"/>
</dbReference>